<proteinExistence type="predicted"/>
<protein>
    <submittedName>
        <fullName evidence="1">Uncharacterized protein</fullName>
    </submittedName>
</protein>
<gene>
    <name evidence="1" type="ORF">S01H1_77547</name>
</gene>
<dbReference type="AlphaFoldDB" id="X0Y792"/>
<organism evidence="1">
    <name type="scientific">marine sediment metagenome</name>
    <dbReference type="NCBI Taxonomy" id="412755"/>
    <lineage>
        <taxon>unclassified sequences</taxon>
        <taxon>metagenomes</taxon>
        <taxon>ecological metagenomes</taxon>
    </lineage>
</organism>
<comment type="caution">
    <text evidence="1">The sequence shown here is derived from an EMBL/GenBank/DDBJ whole genome shotgun (WGS) entry which is preliminary data.</text>
</comment>
<accession>X0Y792</accession>
<dbReference type="EMBL" id="BARS01052128">
    <property type="protein sequence ID" value="GAG51625.1"/>
    <property type="molecule type" value="Genomic_DNA"/>
</dbReference>
<sequence length="41" mass="4874">MDVLRRDYVKAVNKKNSLMEEFDINFKKSNGELALRELDDQ</sequence>
<evidence type="ECO:0000313" key="1">
    <source>
        <dbReference type="EMBL" id="GAG51625.1"/>
    </source>
</evidence>
<reference evidence="1" key="1">
    <citation type="journal article" date="2014" name="Front. Microbiol.">
        <title>High frequency of phylogenetically diverse reductive dehalogenase-homologous genes in deep subseafloor sedimentary metagenomes.</title>
        <authorList>
            <person name="Kawai M."/>
            <person name="Futagami T."/>
            <person name="Toyoda A."/>
            <person name="Takaki Y."/>
            <person name="Nishi S."/>
            <person name="Hori S."/>
            <person name="Arai W."/>
            <person name="Tsubouchi T."/>
            <person name="Morono Y."/>
            <person name="Uchiyama I."/>
            <person name="Ito T."/>
            <person name="Fujiyama A."/>
            <person name="Inagaki F."/>
            <person name="Takami H."/>
        </authorList>
    </citation>
    <scope>NUCLEOTIDE SEQUENCE</scope>
    <source>
        <strain evidence="1">Expedition CK06-06</strain>
    </source>
</reference>
<name>X0Y792_9ZZZZ</name>